<organism evidence="1 2">
    <name type="scientific">Botryotinia convoluta</name>
    <dbReference type="NCBI Taxonomy" id="54673"/>
    <lineage>
        <taxon>Eukaryota</taxon>
        <taxon>Fungi</taxon>
        <taxon>Dikarya</taxon>
        <taxon>Ascomycota</taxon>
        <taxon>Pezizomycotina</taxon>
        <taxon>Leotiomycetes</taxon>
        <taxon>Helotiales</taxon>
        <taxon>Sclerotiniaceae</taxon>
        <taxon>Botryotinia</taxon>
    </lineage>
</organism>
<reference evidence="1 2" key="1">
    <citation type="submission" date="2017-12" db="EMBL/GenBank/DDBJ databases">
        <title>Comparative genomics of Botrytis spp.</title>
        <authorList>
            <person name="Valero-Jimenez C.A."/>
            <person name="Tapia P."/>
            <person name="Veloso J."/>
            <person name="Silva-Moreno E."/>
            <person name="Staats M."/>
            <person name="Valdes J.H."/>
            <person name="Van Kan J.A.L."/>
        </authorList>
    </citation>
    <scope>NUCLEOTIDE SEQUENCE [LARGE SCALE GENOMIC DNA]</scope>
    <source>
        <strain evidence="1 2">MUCL11595</strain>
    </source>
</reference>
<comment type="caution">
    <text evidence="1">The sequence shown here is derived from an EMBL/GenBank/DDBJ whole genome shotgun (WGS) entry which is preliminary data.</text>
</comment>
<accession>A0A4Z1H8F1</accession>
<dbReference type="Proteomes" id="UP000297527">
    <property type="component" value="Unassembled WGS sequence"/>
</dbReference>
<dbReference type="AlphaFoldDB" id="A0A4Z1H8F1"/>
<evidence type="ECO:0000313" key="2">
    <source>
        <dbReference type="Proteomes" id="UP000297527"/>
    </source>
</evidence>
<keyword evidence="2" id="KW-1185">Reference proteome</keyword>
<proteinExistence type="predicted"/>
<dbReference type="OrthoDB" id="10446884at2759"/>
<evidence type="ECO:0000313" key="1">
    <source>
        <dbReference type="EMBL" id="TGO45458.1"/>
    </source>
</evidence>
<protein>
    <submittedName>
        <fullName evidence="1">Uncharacterized protein</fullName>
    </submittedName>
</protein>
<dbReference type="EMBL" id="PQXN01000388">
    <property type="protein sequence ID" value="TGO45458.1"/>
    <property type="molecule type" value="Genomic_DNA"/>
</dbReference>
<sequence length="266" mass="30453">MRHLSQAVNDNSATGFEPLPDHDQHWVKAIEKHEILFKFIYTAAGNIKTLQSGSTPSFPIIAPEVWDQFKLVQIVSSVTGKLNNTNHHIQTIVGSHDIPTALFGLGEHIFNMKVLFHNPTIQNFVGKNAWRELSQEERQEKLGEMMAVYEYMNHNAAILQQTYANVSLELAAFESHTQAQGLVAWFRLFVDDMFMSMDQRTCKFVTTKITEMIDDLGEINTWERVMNKTRLEAVRAEACNVMSSHWLYSPPGSWKPSRLMSLIQKQ</sequence>
<name>A0A4Z1H8F1_9HELO</name>
<gene>
    <name evidence="1" type="ORF">BCON_0390g00010</name>
</gene>